<evidence type="ECO:0000256" key="1">
    <source>
        <dbReference type="ARBA" id="ARBA00001933"/>
    </source>
</evidence>
<evidence type="ECO:0000256" key="6">
    <source>
        <dbReference type="ARBA" id="ARBA00023004"/>
    </source>
</evidence>
<dbReference type="Pfam" id="PF00266">
    <property type="entry name" value="Aminotran_5"/>
    <property type="match status" value="1"/>
</dbReference>
<evidence type="ECO:0000256" key="4">
    <source>
        <dbReference type="ARBA" id="ARBA00022723"/>
    </source>
</evidence>
<dbReference type="PROSITE" id="PS00018">
    <property type="entry name" value="EF_HAND_1"/>
    <property type="match status" value="1"/>
</dbReference>
<organism evidence="10 12">
    <name type="scientific">Limosilactobacillus mucosae</name>
    <name type="common">Lactobacillus mucosae</name>
    <dbReference type="NCBI Taxonomy" id="97478"/>
    <lineage>
        <taxon>Bacteria</taxon>
        <taxon>Bacillati</taxon>
        <taxon>Bacillota</taxon>
        <taxon>Bacilli</taxon>
        <taxon>Lactobacillales</taxon>
        <taxon>Lactobacillaceae</taxon>
        <taxon>Limosilactobacillus</taxon>
    </lineage>
</organism>
<dbReference type="InterPro" id="IPR015424">
    <property type="entry name" value="PyrdxlP-dep_Trfase"/>
</dbReference>
<dbReference type="InterPro" id="IPR016454">
    <property type="entry name" value="Cysteine_dSase"/>
</dbReference>
<keyword evidence="5" id="KW-0663">Pyridoxal phosphate</keyword>
<feature type="domain" description="EF-hand" evidence="9">
    <location>
        <begin position="127"/>
        <end position="150"/>
    </location>
</feature>
<dbReference type="RefSeq" id="WP_034541275.1">
    <property type="nucleotide sequence ID" value="NZ_CP058954.1"/>
</dbReference>
<keyword evidence="4" id="KW-0479">Metal-binding</keyword>
<reference evidence="10 12" key="1">
    <citation type="submission" date="2014-09" db="EMBL/GenBank/DDBJ databases">
        <title>Lactobacillus mucosae CRL573 Genome Sequencing.</title>
        <authorList>
            <person name="Bleckwedel J."/>
            <person name="Teran L.C."/>
            <person name="Bonacina J."/>
            <person name="Saavedra L."/>
            <person name="Mozzi F.B."/>
            <person name="Raya R.R."/>
        </authorList>
    </citation>
    <scope>NUCLEOTIDE SEQUENCE [LARGE SCALE GENOMIC DNA]</scope>
    <source>
        <strain evidence="10 12">CRL573</strain>
    </source>
</reference>
<dbReference type="Gene3D" id="3.40.640.10">
    <property type="entry name" value="Type I PLP-dependent aspartate aminotransferase-like (Major domain)"/>
    <property type="match status" value="1"/>
</dbReference>
<dbReference type="EMBL" id="JAQOND010000030">
    <property type="protein sequence ID" value="MDC2828158.1"/>
    <property type="molecule type" value="Genomic_DNA"/>
</dbReference>
<dbReference type="GO" id="GO:0031071">
    <property type="term" value="F:cysteine desulfurase activity"/>
    <property type="evidence" value="ECO:0007669"/>
    <property type="project" value="UniProtKB-EC"/>
</dbReference>
<dbReference type="PIRSF" id="PIRSF005572">
    <property type="entry name" value="NifS"/>
    <property type="match status" value="1"/>
</dbReference>
<gene>
    <name evidence="10" type="ORF">LX03_10975</name>
    <name evidence="11" type="ORF">PO158_07655</name>
</gene>
<comment type="similarity">
    <text evidence="2">Belongs to the class-V pyridoxal-phosphate-dependent aminotransferase family. NifS/IscS subfamily.</text>
</comment>
<dbReference type="AlphaFoldDB" id="A0A099YB79"/>
<evidence type="ECO:0000256" key="7">
    <source>
        <dbReference type="ARBA" id="ARBA00023014"/>
    </source>
</evidence>
<dbReference type="Gene3D" id="1.10.260.50">
    <property type="match status" value="1"/>
</dbReference>
<dbReference type="PANTHER" id="PTHR11601:SF34">
    <property type="entry name" value="CYSTEINE DESULFURASE"/>
    <property type="match status" value="1"/>
</dbReference>
<evidence type="ECO:0000256" key="5">
    <source>
        <dbReference type="ARBA" id="ARBA00022898"/>
    </source>
</evidence>
<dbReference type="FunFam" id="3.40.640.10:FF:000084">
    <property type="entry name" value="IscS-like cysteine desulfurase"/>
    <property type="match status" value="1"/>
</dbReference>
<sequence length="395" mass="43276">MGANILDKRVYIDNAGTTPMAPEVVAEMTDKMSNVFGNASTTNYYGRIAKQVLEDSRHVMAKSINAAYDDEIVITSGGTESDNTAIKQTALARASEGRHIITTRFEHEAILRPLEDLERQGYEVTYLDVDENGQIDLAELKRALRPDTILVSIMTVNNEVGSHLPIHEIGEIVAPTNAWFHTDAVQAYGTVPIDVQKDKIDLLSVSGHKLNGPKMIGFLYRRRGINFPSFVRGGDQELKRRAGTENVPAAAGFAKAIELHLADLEKQAARYLDLKKHLVDGLEANGIDFAVNGRLNEGMAPQVISIWFKGVPNDALLTNLDLDGIVGAAGSACTSGSLDPSHVLVAMYGQDSPRVWETLRFSFGIYNTIEDVDCLLAALIKYVPRLKDNGDRGQR</sequence>
<accession>A0A099YB79</accession>
<dbReference type="InterPro" id="IPR000192">
    <property type="entry name" value="Aminotrans_V_dom"/>
</dbReference>
<dbReference type="PROSITE" id="PS50222">
    <property type="entry name" value="EF_HAND_2"/>
    <property type="match status" value="1"/>
</dbReference>
<evidence type="ECO:0000256" key="2">
    <source>
        <dbReference type="ARBA" id="ARBA00006490"/>
    </source>
</evidence>
<proteinExistence type="inferred from homology"/>
<dbReference type="InterPro" id="IPR018247">
    <property type="entry name" value="EF_Hand_1_Ca_BS"/>
</dbReference>
<dbReference type="PANTHER" id="PTHR11601">
    <property type="entry name" value="CYSTEINE DESULFURYLASE FAMILY MEMBER"/>
    <property type="match status" value="1"/>
</dbReference>
<evidence type="ECO:0000313" key="10">
    <source>
        <dbReference type="EMBL" id="KGL66133.1"/>
    </source>
</evidence>
<evidence type="ECO:0000313" key="12">
    <source>
        <dbReference type="Proteomes" id="UP000030001"/>
    </source>
</evidence>
<dbReference type="GeneID" id="57113519"/>
<keyword evidence="6" id="KW-0408">Iron</keyword>
<dbReference type="GO" id="GO:0051536">
    <property type="term" value="F:iron-sulfur cluster binding"/>
    <property type="evidence" value="ECO:0007669"/>
    <property type="project" value="UniProtKB-KW"/>
</dbReference>
<dbReference type="Proteomes" id="UP000030001">
    <property type="component" value="Unassembled WGS sequence"/>
</dbReference>
<dbReference type="EMBL" id="JROC01000038">
    <property type="protein sequence ID" value="KGL66133.1"/>
    <property type="molecule type" value="Genomic_DNA"/>
</dbReference>
<dbReference type="Proteomes" id="UP001218021">
    <property type="component" value="Unassembled WGS sequence"/>
</dbReference>
<evidence type="ECO:0000256" key="8">
    <source>
        <dbReference type="ARBA" id="ARBA00050776"/>
    </source>
</evidence>
<dbReference type="GO" id="GO:0005509">
    <property type="term" value="F:calcium ion binding"/>
    <property type="evidence" value="ECO:0007669"/>
    <property type="project" value="InterPro"/>
</dbReference>
<comment type="caution">
    <text evidence="10">The sequence shown here is derived from an EMBL/GenBank/DDBJ whole genome shotgun (WGS) entry which is preliminary data.</text>
</comment>
<dbReference type="Gene3D" id="3.90.1150.10">
    <property type="entry name" value="Aspartate Aminotransferase, domain 1"/>
    <property type="match status" value="1"/>
</dbReference>
<comment type="cofactor">
    <cofactor evidence="1">
        <name>pyridoxal 5'-phosphate</name>
        <dbReference type="ChEBI" id="CHEBI:597326"/>
    </cofactor>
</comment>
<evidence type="ECO:0000256" key="3">
    <source>
        <dbReference type="ARBA" id="ARBA00022679"/>
    </source>
</evidence>
<dbReference type="InterPro" id="IPR015422">
    <property type="entry name" value="PyrdxlP-dep_Trfase_small"/>
</dbReference>
<evidence type="ECO:0000313" key="11">
    <source>
        <dbReference type="EMBL" id="MDC2828158.1"/>
    </source>
</evidence>
<evidence type="ECO:0000259" key="9">
    <source>
        <dbReference type="PROSITE" id="PS50222"/>
    </source>
</evidence>
<comment type="catalytic activity">
    <reaction evidence="8">
        <text>(sulfur carrier)-H + L-cysteine = (sulfur carrier)-SH + L-alanine</text>
        <dbReference type="Rhea" id="RHEA:43892"/>
        <dbReference type="Rhea" id="RHEA-COMP:14737"/>
        <dbReference type="Rhea" id="RHEA-COMP:14739"/>
        <dbReference type="ChEBI" id="CHEBI:29917"/>
        <dbReference type="ChEBI" id="CHEBI:35235"/>
        <dbReference type="ChEBI" id="CHEBI:57972"/>
        <dbReference type="ChEBI" id="CHEBI:64428"/>
        <dbReference type="EC" id="2.8.1.7"/>
    </reaction>
</comment>
<dbReference type="InterPro" id="IPR015421">
    <property type="entry name" value="PyrdxlP-dep_Trfase_major"/>
</dbReference>
<reference evidence="11" key="2">
    <citation type="submission" date="2023-01" db="EMBL/GenBank/DDBJ databases">
        <title>Genome analysis of 13 Lactobacillus isolated from gut of wild boar.</title>
        <authorList>
            <person name="Papp P."/>
            <person name="Libisch B."/>
            <person name="Nagy T."/>
            <person name="Olasz F."/>
        </authorList>
    </citation>
    <scope>NUCLEOTIDE SEQUENCE</scope>
    <source>
        <strain evidence="11">F108</strain>
    </source>
</reference>
<keyword evidence="3" id="KW-0808">Transferase</keyword>
<keyword evidence="7" id="KW-0411">Iron-sulfur</keyword>
<dbReference type="InterPro" id="IPR002048">
    <property type="entry name" value="EF_hand_dom"/>
</dbReference>
<protein>
    <submittedName>
        <fullName evidence="10 11">Cysteine desulfurase</fullName>
    </submittedName>
</protein>
<dbReference type="SUPFAM" id="SSF53383">
    <property type="entry name" value="PLP-dependent transferases"/>
    <property type="match status" value="1"/>
</dbReference>
<name>A0A099YB79_LIMMU</name>